<keyword evidence="2" id="KW-0328">Glycosyltransferase</keyword>
<keyword evidence="8" id="KW-1185">Reference proteome</keyword>
<organism evidence="7 8">
    <name type="scientific">Geothermobacter hydrogeniphilus</name>
    <dbReference type="NCBI Taxonomy" id="1969733"/>
    <lineage>
        <taxon>Bacteria</taxon>
        <taxon>Pseudomonadati</taxon>
        <taxon>Thermodesulfobacteriota</taxon>
        <taxon>Desulfuromonadia</taxon>
        <taxon>Desulfuromonadales</taxon>
        <taxon>Geothermobacteraceae</taxon>
        <taxon>Geothermobacter</taxon>
    </lineage>
</organism>
<dbReference type="PANTHER" id="PTHR11929">
    <property type="entry name" value="ALPHA- 1,3 -FUCOSYLTRANSFERASE"/>
    <property type="match status" value="1"/>
</dbReference>
<dbReference type="OrthoDB" id="5401323at2"/>
<keyword evidence="3" id="KW-0808">Transferase</keyword>
<evidence type="ECO:0000256" key="2">
    <source>
        <dbReference type="ARBA" id="ARBA00022676"/>
    </source>
</evidence>
<name>A0A1X0Y1T7_9BACT</name>
<dbReference type="InterPro" id="IPR041058">
    <property type="entry name" value="FucT_N"/>
</dbReference>
<gene>
    <name evidence="7" type="ORF">B5V00_10745</name>
</gene>
<dbReference type="GO" id="GO:0046920">
    <property type="term" value="F:alpha-(1-&gt;3)-fucosyltransferase activity"/>
    <property type="evidence" value="ECO:0007669"/>
    <property type="project" value="TreeGrafter"/>
</dbReference>
<evidence type="ECO:0000256" key="1">
    <source>
        <dbReference type="ARBA" id="ARBA00008919"/>
    </source>
</evidence>
<evidence type="ECO:0000313" key="7">
    <source>
        <dbReference type="EMBL" id="ORJ59042.1"/>
    </source>
</evidence>
<dbReference type="InterPro" id="IPR038577">
    <property type="entry name" value="GT10-like_C_sf"/>
</dbReference>
<dbReference type="AlphaFoldDB" id="A0A1X0Y1T7"/>
<evidence type="ECO:0000313" key="8">
    <source>
        <dbReference type="Proteomes" id="UP000193136"/>
    </source>
</evidence>
<dbReference type="Pfam" id="PF18025">
    <property type="entry name" value="FucT_N"/>
    <property type="match status" value="1"/>
</dbReference>
<reference evidence="7 8" key="1">
    <citation type="submission" date="2017-03" db="EMBL/GenBank/DDBJ databases">
        <title>Genome sequence of Geothermobacter sp. EPR-M, Deep-Sea Iron Reducer.</title>
        <authorList>
            <person name="Tully B."/>
            <person name="Savalia P."/>
            <person name="Abuyen K."/>
            <person name="Baughan C."/>
            <person name="Romero E."/>
            <person name="Ronkowski C."/>
            <person name="Torres B."/>
            <person name="Tremblay J."/>
            <person name="Trujillo A."/>
            <person name="Tyler M."/>
            <person name="Perez-Rodriguez I."/>
            <person name="Amend J."/>
        </authorList>
    </citation>
    <scope>NUCLEOTIDE SEQUENCE [LARGE SCALE GENOMIC DNA]</scope>
    <source>
        <strain evidence="7 8">EPR-M</strain>
    </source>
</reference>
<dbReference type="Proteomes" id="UP000193136">
    <property type="component" value="Unassembled WGS sequence"/>
</dbReference>
<evidence type="ECO:0000259" key="6">
    <source>
        <dbReference type="Pfam" id="PF18025"/>
    </source>
</evidence>
<feature type="domain" description="Alpha-(1,3)-fucosyltransferase FucT N-terminal" evidence="6">
    <location>
        <begin position="81"/>
        <end position="160"/>
    </location>
</feature>
<evidence type="ECO:0000259" key="5">
    <source>
        <dbReference type="Pfam" id="PF00852"/>
    </source>
</evidence>
<proteinExistence type="inferred from homology"/>
<comment type="similarity">
    <text evidence="1">Belongs to the glycosyltransferase 10 family.</text>
</comment>
<protein>
    <submittedName>
        <fullName evidence="7">Uncharacterized protein</fullName>
    </submittedName>
</protein>
<dbReference type="Pfam" id="PF00852">
    <property type="entry name" value="Glyco_transf_10"/>
    <property type="match status" value="1"/>
</dbReference>
<dbReference type="PANTHER" id="PTHR11929:SF194">
    <property type="entry name" value="ALPHA-(1,3)-FUCOSYLTRANSFERASE 10"/>
    <property type="match status" value="1"/>
</dbReference>
<dbReference type="SUPFAM" id="SSF53756">
    <property type="entry name" value="UDP-Glycosyltransferase/glycogen phosphorylase"/>
    <property type="match status" value="1"/>
</dbReference>
<dbReference type="STRING" id="1969733.B5V00_10745"/>
<comment type="caution">
    <text evidence="7">The sequence shown here is derived from an EMBL/GenBank/DDBJ whole genome shotgun (WGS) entry which is preliminary data.</text>
</comment>
<accession>A0A1X0Y1T7</accession>
<feature type="domain" description="Fucosyltransferase C-terminal" evidence="5">
    <location>
        <begin position="179"/>
        <end position="313"/>
    </location>
</feature>
<evidence type="ECO:0000256" key="4">
    <source>
        <dbReference type="SAM" id="MobiDB-lite"/>
    </source>
</evidence>
<dbReference type="InterPro" id="IPR055270">
    <property type="entry name" value="Glyco_tran_10_C"/>
</dbReference>
<feature type="region of interest" description="Disordered" evidence="4">
    <location>
        <begin position="1"/>
        <end position="45"/>
    </location>
</feature>
<dbReference type="EMBL" id="NAAD01000013">
    <property type="protein sequence ID" value="ORJ59042.1"/>
    <property type="molecule type" value="Genomic_DNA"/>
</dbReference>
<dbReference type="GO" id="GO:0016020">
    <property type="term" value="C:membrane"/>
    <property type="evidence" value="ECO:0007669"/>
    <property type="project" value="InterPro"/>
</dbReference>
<dbReference type="InterPro" id="IPR001503">
    <property type="entry name" value="Glyco_trans_10"/>
</dbReference>
<sequence length="395" mass="45717">MVIPISMTPWQGAGRRRISARPRAAGSGSTRPAGPPPGSGTTGTNPDVRLLFAIMLSAARTVIMSNPVKRIAVADSQRDFVENILQFVQDRYRFEWTDDRDADYVFHSIDGYDVLKYSGVRIFVTGENVTPDFAISDYALSFERLSFADRAIWLPLIRLYRPDYEALTRPRPEPQQALEQKTDFCAYVMSNTRSSAEERVRIFELLSRYKQVNSGGLWRNNVGGRVADKLAFQSRHKFVIAFENCSHPGYLTEKFAQAAAANAIPIYWGDPGIGEIFNPDAFVNCHDFPSLEEAVEEVARIDRDPARYEKMLQAPWFRDGKEPEALQAETYARFLANIFDQPLPTAYRRNRSRWGQKREQQLFDMYHRPHLQAFRNGRRAWRRFWHRFLPRRKMY</sequence>
<dbReference type="Gene3D" id="3.40.50.11660">
    <property type="entry name" value="Glycosyl transferase family 10, C-terminal domain"/>
    <property type="match status" value="1"/>
</dbReference>
<evidence type="ECO:0000256" key="3">
    <source>
        <dbReference type="ARBA" id="ARBA00022679"/>
    </source>
</evidence>
<feature type="compositionally biased region" description="Low complexity" evidence="4">
    <location>
        <begin position="23"/>
        <end position="32"/>
    </location>
</feature>